<feature type="compositionally biased region" description="Polar residues" evidence="4">
    <location>
        <begin position="96"/>
        <end position="113"/>
    </location>
</feature>
<dbReference type="AlphaFoldDB" id="T1FRF2"/>
<evidence type="ECO:0000259" key="5">
    <source>
        <dbReference type="SMART" id="SM01275"/>
    </source>
</evidence>
<feature type="compositionally biased region" description="Low complexity" evidence="4">
    <location>
        <begin position="114"/>
        <end position="124"/>
    </location>
</feature>
<comment type="subcellular location">
    <subcellularLocation>
        <location evidence="1">Nucleus</location>
    </subcellularLocation>
</comment>
<dbReference type="InParanoid" id="T1FRF2"/>
<comment type="similarity">
    <text evidence="2">Belongs to the mastermind family.</text>
</comment>
<reference evidence="8" key="1">
    <citation type="submission" date="2012-12" db="EMBL/GenBank/DDBJ databases">
        <authorList>
            <person name="Hellsten U."/>
            <person name="Grimwood J."/>
            <person name="Chapman J.A."/>
            <person name="Shapiro H."/>
            <person name="Aerts A."/>
            <person name="Otillar R.P."/>
            <person name="Terry A.Y."/>
            <person name="Boore J.L."/>
            <person name="Simakov O."/>
            <person name="Marletaz F."/>
            <person name="Cho S.-J."/>
            <person name="Edsinger-Gonzales E."/>
            <person name="Havlak P."/>
            <person name="Kuo D.-H."/>
            <person name="Larsson T."/>
            <person name="Lv J."/>
            <person name="Arendt D."/>
            <person name="Savage R."/>
            <person name="Osoegawa K."/>
            <person name="de Jong P."/>
            <person name="Lindberg D.R."/>
            <person name="Seaver E.C."/>
            <person name="Weisblat D.A."/>
            <person name="Putnam N.H."/>
            <person name="Grigoriev I.V."/>
            <person name="Rokhsar D.S."/>
        </authorList>
    </citation>
    <scope>NUCLEOTIDE SEQUENCE</scope>
</reference>
<feature type="region of interest" description="Disordered" evidence="4">
    <location>
        <begin position="746"/>
        <end position="776"/>
    </location>
</feature>
<dbReference type="EnsemblMetazoa" id="HelroT189847">
    <property type="protein sequence ID" value="HelroP189847"/>
    <property type="gene ID" value="HelroG189847"/>
</dbReference>
<dbReference type="GO" id="GO:0003713">
    <property type="term" value="F:transcription coactivator activity"/>
    <property type="evidence" value="ECO:0000318"/>
    <property type="project" value="GO_Central"/>
</dbReference>
<dbReference type="InterPro" id="IPR046370">
    <property type="entry name" value="MAML_N_sf"/>
</dbReference>
<dbReference type="GO" id="GO:0016607">
    <property type="term" value="C:nuclear speck"/>
    <property type="evidence" value="ECO:0007669"/>
    <property type="project" value="InterPro"/>
</dbReference>
<feature type="domain" description="Neurogenic mastermind-like N-terminal" evidence="5">
    <location>
        <begin position="8"/>
        <end position="70"/>
    </location>
</feature>
<evidence type="ECO:0000313" key="8">
    <source>
        <dbReference type="Proteomes" id="UP000015101"/>
    </source>
</evidence>
<dbReference type="GeneID" id="20211399"/>
<accession>T1FRF2</accession>
<evidence type="ECO:0000256" key="3">
    <source>
        <dbReference type="ARBA" id="ARBA00023242"/>
    </source>
</evidence>
<feature type="region of interest" description="Disordered" evidence="4">
    <location>
        <begin position="63"/>
        <end position="126"/>
    </location>
</feature>
<reference evidence="6 8" key="2">
    <citation type="journal article" date="2013" name="Nature">
        <title>Insights into bilaterian evolution from three spiralian genomes.</title>
        <authorList>
            <person name="Simakov O."/>
            <person name="Marletaz F."/>
            <person name="Cho S.J."/>
            <person name="Edsinger-Gonzales E."/>
            <person name="Havlak P."/>
            <person name="Hellsten U."/>
            <person name="Kuo D.H."/>
            <person name="Larsson T."/>
            <person name="Lv J."/>
            <person name="Arendt D."/>
            <person name="Savage R."/>
            <person name="Osoegawa K."/>
            <person name="de Jong P."/>
            <person name="Grimwood J."/>
            <person name="Chapman J.A."/>
            <person name="Shapiro H."/>
            <person name="Aerts A."/>
            <person name="Otillar R.P."/>
            <person name="Terry A.Y."/>
            <person name="Boore J.L."/>
            <person name="Grigoriev I.V."/>
            <person name="Lindberg D.R."/>
            <person name="Seaver E.C."/>
            <person name="Weisblat D.A."/>
            <person name="Putnam N.H."/>
            <person name="Rokhsar D.S."/>
        </authorList>
    </citation>
    <scope>NUCLEOTIDE SEQUENCE</scope>
</reference>
<name>T1FRF2_HELRO</name>
<dbReference type="SMART" id="SM01275">
    <property type="entry name" value="MamL-1"/>
    <property type="match status" value="1"/>
</dbReference>
<dbReference type="Proteomes" id="UP000015101">
    <property type="component" value="Unassembled WGS sequence"/>
</dbReference>
<feature type="compositionally biased region" description="Polar residues" evidence="4">
    <location>
        <begin position="64"/>
        <end position="86"/>
    </location>
</feature>
<keyword evidence="8" id="KW-1185">Reference proteome</keyword>
<evidence type="ECO:0000313" key="6">
    <source>
        <dbReference type="EMBL" id="ESN90372.1"/>
    </source>
</evidence>
<dbReference type="GO" id="GO:0007219">
    <property type="term" value="P:Notch signaling pathway"/>
    <property type="evidence" value="ECO:0007669"/>
    <property type="project" value="InterPro"/>
</dbReference>
<dbReference type="GO" id="GO:0016592">
    <property type="term" value="C:mediator complex"/>
    <property type="evidence" value="ECO:0000318"/>
    <property type="project" value="GO_Central"/>
</dbReference>
<proteinExistence type="inferred from homology"/>
<feature type="compositionally biased region" description="Polar residues" evidence="4">
    <location>
        <begin position="331"/>
        <end position="357"/>
    </location>
</feature>
<evidence type="ECO:0000256" key="4">
    <source>
        <dbReference type="SAM" id="MobiDB-lite"/>
    </source>
</evidence>
<reference evidence="7" key="3">
    <citation type="submission" date="2015-06" db="UniProtKB">
        <authorList>
            <consortium name="EnsemblMetazoa"/>
        </authorList>
    </citation>
    <scope>IDENTIFICATION</scope>
</reference>
<dbReference type="GO" id="GO:0045944">
    <property type="term" value="P:positive regulation of transcription by RNA polymerase II"/>
    <property type="evidence" value="ECO:0000318"/>
    <property type="project" value="GO_Central"/>
</dbReference>
<dbReference type="EMBL" id="AMQM01002244">
    <property type="status" value="NOT_ANNOTATED_CDS"/>
    <property type="molecule type" value="Genomic_DNA"/>
</dbReference>
<evidence type="ECO:0000256" key="1">
    <source>
        <dbReference type="ARBA" id="ARBA00004123"/>
    </source>
</evidence>
<evidence type="ECO:0000256" key="2">
    <source>
        <dbReference type="ARBA" id="ARBA00008081"/>
    </source>
</evidence>
<protein>
    <recommendedName>
        <fullName evidence="5">Neurogenic mastermind-like N-terminal domain-containing protein</fullName>
    </recommendedName>
</protein>
<dbReference type="HOGENOM" id="CLU_354228_0_0_1"/>
<dbReference type="CTD" id="20211399"/>
<sequence>MNVIDQKPNHNDYGGAYNRFHRRMDIYRSHHEQNYKKYLPVWAEEVKLRREETNQLYKRWLEQQAKTSSGGKSSKVDTSGSASTGVTKKVKRKLSNNEGNQTAGSAPIASTGSNNPLNFNNQSNVDNFRNTFKHNKISKMNPHPIQEFNFQAKVLQNSVNNLKSNHHNNSTINIPEVCNMNKSLKDQPFINTAPMPAALMLPTVPTPAENSMDNKMLEEDFDDIKDLFEFLNSDEDIPEDILRGSEKEIMPQNDDSFGMKVTDHDDALSNPLSGYRSYIHNFLAESTSTDFIPNLNESNQNDCYIPSTNHATASGYAKDGASSLMGLDPKTSANTSSTALEGSTKNSSPQQTTNLNFNNMNVTDASANFRSGLKGSPVIDSNNRSNNNSAYMNSMSQYSVGHLNGQETIFLPRYNDVIIADQSVCSSSNNDLGMGADVNFNNPNNNNHNSNANVNIINNMSNVKMSNNLNLLNSSPVNSTTSSNNCFYPNQYYHHQQQPAFNQNNFYNADQDVAYINNLQHNNTAIQSNYFTDSGDHNGNNVYPIMSQREKDFSNTGACSYNFDPPSSNFFHNSYGSSYINNASSYANNVNSITGNNNSLDLQYMSYQGTGTTWVSEVNAAGSTQDQQYVSQHPNTLSNNKYTSPSASNACSSESMLQMLQQPYRIQQQQIQLQQQAQQQQQQQQLQQLTTSYQYNINNNNNNNTNNIGNDYYNGGSANTMMMMSLSTNNTLINNANMKHYHHITPLTSSSSSSSCHVPSSSLSSSSSSTSQCLDQSSERVLSMIDDIINGKK</sequence>
<dbReference type="KEGG" id="hro:HELRODRAFT_189847"/>
<keyword evidence="3" id="KW-0539">Nucleus</keyword>
<feature type="compositionally biased region" description="Low complexity" evidence="4">
    <location>
        <begin position="748"/>
        <end position="776"/>
    </location>
</feature>
<dbReference type="Gene3D" id="6.10.250.970">
    <property type="match status" value="1"/>
</dbReference>
<feature type="region of interest" description="Disordered" evidence="4">
    <location>
        <begin position="325"/>
        <end position="357"/>
    </location>
</feature>
<dbReference type="EMBL" id="KB097753">
    <property type="protein sequence ID" value="ESN90372.1"/>
    <property type="molecule type" value="Genomic_DNA"/>
</dbReference>
<dbReference type="InterPro" id="IPR019082">
    <property type="entry name" value="Mastermind-like_N"/>
</dbReference>
<organism evidence="7 8">
    <name type="scientific">Helobdella robusta</name>
    <name type="common">Californian leech</name>
    <dbReference type="NCBI Taxonomy" id="6412"/>
    <lineage>
        <taxon>Eukaryota</taxon>
        <taxon>Metazoa</taxon>
        <taxon>Spiralia</taxon>
        <taxon>Lophotrochozoa</taxon>
        <taxon>Annelida</taxon>
        <taxon>Clitellata</taxon>
        <taxon>Hirudinea</taxon>
        <taxon>Rhynchobdellida</taxon>
        <taxon>Glossiphoniidae</taxon>
        <taxon>Helobdella</taxon>
    </lineage>
</organism>
<dbReference type="RefSeq" id="XP_009031318.1">
    <property type="nucleotide sequence ID" value="XM_009033070.1"/>
</dbReference>
<evidence type="ECO:0000313" key="7">
    <source>
        <dbReference type="EnsemblMetazoa" id="HelroP189847"/>
    </source>
</evidence>
<gene>
    <name evidence="7" type="primary">20211399</name>
    <name evidence="6" type="ORF">HELRODRAFT_189847</name>
</gene>